<name>A0ABS8VDB8_DATST</name>
<evidence type="ECO:0000313" key="2">
    <source>
        <dbReference type="EMBL" id="MCD9645260.1"/>
    </source>
</evidence>
<evidence type="ECO:0000313" key="3">
    <source>
        <dbReference type="Proteomes" id="UP000823775"/>
    </source>
</evidence>
<protein>
    <submittedName>
        <fullName evidence="2">Uncharacterized protein</fullName>
    </submittedName>
</protein>
<feature type="region of interest" description="Disordered" evidence="1">
    <location>
        <begin position="102"/>
        <end position="128"/>
    </location>
</feature>
<evidence type="ECO:0000256" key="1">
    <source>
        <dbReference type="SAM" id="MobiDB-lite"/>
    </source>
</evidence>
<organism evidence="2 3">
    <name type="scientific">Datura stramonium</name>
    <name type="common">Jimsonweed</name>
    <name type="synonym">Common thornapple</name>
    <dbReference type="NCBI Taxonomy" id="4076"/>
    <lineage>
        <taxon>Eukaryota</taxon>
        <taxon>Viridiplantae</taxon>
        <taxon>Streptophyta</taxon>
        <taxon>Embryophyta</taxon>
        <taxon>Tracheophyta</taxon>
        <taxon>Spermatophyta</taxon>
        <taxon>Magnoliopsida</taxon>
        <taxon>eudicotyledons</taxon>
        <taxon>Gunneridae</taxon>
        <taxon>Pentapetalae</taxon>
        <taxon>asterids</taxon>
        <taxon>lamiids</taxon>
        <taxon>Solanales</taxon>
        <taxon>Solanaceae</taxon>
        <taxon>Solanoideae</taxon>
        <taxon>Datureae</taxon>
        <taxon>Datura</taxon>
    </lineage>
</organism>
<comment type="caution">
    <text evidence="2">The sequence shown here is derived from an EMBL/GenBank/DDBJ whole genome shotgun (WGS) entry which is preliminary data.</text>
</comment>
<reference evidence="2 3" key="1">
    <citation type="journal article" date="2021" name="BMC Genomics">
        <title>Datura genome reveals duplications of psychoactive alkaloid biosynthetic genes and high mutation rate following tissue culture.</title>
        <authorList>
            <person name="Rajewski A."/>
            <person name="Carter-House D."/>
            <person name="Stajich J."/>
            <person name="Litt A."/>
        </authorList>
    </citation>
    <scope>NUCLEOTIDE SEQUENCE [LARGE SCALE GENOMIC DNA]</scope>
    <source>
        <strain evidence="2">AR-01</strain>
    </source>
</reference>
<sequence length="128" mass="13845">MAKGKGKGIGRPRKTLQTIISFGSSVGARIQGDIARDATIANIPVPMEQCQASPKKRITQCNTTLKKFMMEPTPSPPVEVNATASVGRHLWSNPSSGCYLGETAKVQQRKEQNIGNSSTEEESNQKET</sequence>
<proteinExistence type="predicted"/>
<dbReference type="EMBL" id="JACEIK010004381">
    <property type="protein sequence ID" value="MCD9645260.1"/>
    <property type="molecule type" value="Genomic_DNA"/>
</dbReference>
<accession>A0ABS8VDB8</accession>
<keyword evidence="3" id="KW-1185">Reference proteome</keyword>
<gene>
    <name evidence="2" type="ORF">HAX54_034086</name>
</gene>
<dbReference type="Proteomes" id="UP000823775">
    <property type="component" value="Unassembled WGS sequence"/>
</dbReference>